<reference evidence="1 2" key="1">
    <citation type="submission" date="2016-10" db="EMBL/GenBank/DDBJ databases">
        <authorList>
            <person name="de Groot N.N."/>
        </authorList>
    </citation>
    <scope>NUCLEOTIDE SEQUENCE [LARGE SCALE GENOMIC DNA]</scope>
    <source>
        <strain evidence="1 2">CGMCC 4.7037</strain>
    </source>
</reference>
<keyword evidence="2" id="KW-1185">Reference proteome</keyword>
<dbReference type="AlphaFoldDB" id="A0A1H5TD81"/>
<accession>A0A1H5TD81</accession>
<dbReference type="EMBL" id="FNVT01000001">
    <property type="protein sequence ID" value="SEF60812.1"/>
    <property type="molecule type" value="Genomic_DNA"/>
</dbReference>
<organism evidence="1 2">
    <name type="scientific">Nonomuraea solani</name>
    <dbReference type="NCBI Taxonomy" id="1144553"/>
    <lineage>
        <taxon>Bacteria</taxon>
        <taxon>Bacillati</taxon>
        <taxon>Actinomycetota</taxon>
        <taxon>Actinomycetes</taxon>
        <taxon>Streptosporangiales</taxon>
        <taxon>Streptosporangiaceae</taxon>
        <taxon>Nonomuraea</taxon>
    </lineage>
</organism>
<name>A0A1H5TD81_9ACTN</name>
<sequence>MGAAQCALLAALACLLIAAGLRSLPAPLPTVDRLGERSG</sequence>
<evidence type="ECO:0000313" key="1">
    <source>
        <dbReference type="EMBL" id="SEF60812.1"/>
    </source>
</evidence>
<proteinExistence type="predicted"/>
<dbReference type="Proteomes" id="UP000236732">
    <property type="component" value="Unassembled WGS sequence"/>
</dbReference>
<evidence type="ECO:0000313" key="2">
    <source>
        <dbReference type="Proteomes" id="UP000236732"/>
    </source>
</evidence>
<protein>
    <submittedName>
        <fullName evidence="1">Uncharacterized protein</fullName>
    </submittedName>
</protein>
<gene>
    <name evidence="1" type="ORF">SAMN05444920_101186</name>
</gene>